<evidence type="ECO:0000259" key="1">
    <source>
        <dbReference type="Pfam" id="PF07727"/>
    </source>
</evidence>
<feature type="domain" description="Reverse transcriptase Ty1/copia-type" evidence="1">
    <location>
        <begin position="379"/>
        <end position="447"/>
    </location>
</feature>
<proteinExistence type="predicted"/>
<dbReference type="InterPro" id="IPR054722">
    <property type="entry name" value="PolX-like_BBD"/>
</dbReference>
<gene>
    <name evidence="3" type="ORF">Tci_341034</name>
</gene>
<evidence type="ECO:0000313" key="3">
    <source>
        <dbReference type="EMBL" id="GEX69059.1"/>
    </source>
</evidence>
<dbReference type="AlphaFoldDB" id="A0A699H9I3"/>
<sequence>MALSDKELTIGKNHARNGEWIDITMRKNPLFLYLPRKFFKELHQAQRTVTVSETEPTTPLVHTEVKDTEQESKINELTKLVQMVIDEKDSLLHDMQRDDHRTSDHKISRKQNQILSHHAHYGFNNNRLDDCRNYPECGICGSYDHFTSGHNRVIYIRGGVLAESSHSSESLIGVKCNTCRITVHSTTDHNKFDHFKRGQKIQAIKAESPLKSGFIKETDPSLLFVQIYIREPIWYLDSGCSRSMTGVKSYLHKYVEQPSPKVVFGDNSSGITEGYGSINYEEGRYTYHVTFNESMEAIRFTNTSEDEIGIDDSSRWSKDEHIKLVNIIGDPGEGMLTKSMAVNLKATSASECLFTDFLSKIEPKKVSEALKYLGWVDAMNKKYEHGITTKNKARLVAQGYSKKEGINYDETFARVARMEAIGIFLIFATYMNFKVYQTDVKITFLNALYGLKQELRAWYETLSTFLIQNEFTRGRTDNILFIYKSKGDVLLVQISVQSKGITSNFYEKNPHVPERKITSSAYQILGRKLVCWSAKKQQSMAISSAEAEYVTAVGCYASITMISITR</sequence>
<evidence type="ECO:0000259" key="2">
    <source>
        <dbReference type="Pfam" id="PF22936"/>
    </source>
</evidence>
<organism evidence="3">
    <name type="scientific">Tanacetum cinerariifolium</name>
    <name type="common">Dalmatian daisy</name>
    <name type="synonym">Chrysanthemum cinerariifolium</name>
    <dbReference type="NCBI Taxonomy" id="118510"/>
    <lineage>
        <taxon>Eukaryota</taxon>
        <taxon>Viridiplantae</taxon>
        <taxon>Streptophyta</taxon>
        <taxon>Embryophyta</taxon>
        <taxon>Tracheophyta</taxon>
        <taxon>Spermatophyta</taxon>
        <taxon>Magnoliopsida</taxon>
        <taxon>eudicotyledons</taxon>
        <taxon>Gunneridae</taxon>
        <taxon>Pentapetalae</taxon>
        <taxon>asterids</taxon>
        <taxon>campanulids</taxon>
        <taxon>Asterales</taxon>
        <taxon>Asteraceae</taxon>
        <taxon>Asteroideae</taxon>
        <taxon>Anthemideae</taxon>
        <taxon>Anthemidinae</taxon>
        <taxon>Tanacetum</taxon>
    </lineage>
</organism>
<dbReference type="Pfam" id="PF22936">
    <property type="entry name" value="Pol_BBD"/>
    <property type="match status" value="1"/>
</dbReference>
<name>A0A699H9I3_TANCI</name>
<dbReference type="InterPro" id="IPR013103">
    <property type="entry name" value="RVT_2"/>
</dbReference>
<accession>A0A699H9I3</accession>
<protein>
    <submittedName>
        <fullName evidence="3">Uncharacterized protein</fullName>
    </submittedName>
</protein>
<comment type="caution">
    <text evidence="3">The sequence shown here is derived from an EMBL/GenBank/DDBJ whole genome shotgun (WGS) entry which is preliminary data.</text>
</comment>
<reference evidence="3" key="1">
    <citation type="journal article" date="2019" name="Sci. Rep.">
        <title>Draft genome of Tanacetum cinerariifolium, the natural source of mosquito coil.</title>
        <authorList>
            <person name="Yamashiro T."/>
            <person name="Shiraishi A."/>
            <person name="Satake H."/>
            <person name="Nakayama K."/>
        </authorList>
    </citation>
    <scope>NUCLEOTIDE SEQUENCE</scope>
</reference>
<dbReference type="EMBL" id="BKCJ010123831">
    <property type="protein sequence ID" value="GEX69059.1"/>
    <property type="molecule type" value="Genomic_DNA"/>
</dbReference>
<dbReference type="Pfam" id="PF07727">
    <property type="entry name" value="RVT_2"/>
    <property type="match status" value="1"/>
</dbReference>
<feature type="domain" description="Retrovirus-related Pol polyprotein from transposon TNT 1-94-like beta-barrel" evidence="2">
    <location>
        <begin position="234"/>
        <end position="281"/>
    </location>
</feature>